<feature type="signal peptide" evidence="1">
    <location>
        <begin position="1"/>
        <end position="19"/>
    </location>
</feature>
<comment type="caution">
    <text evidence="2">The sequence shown here is derived from an EMBL/GenBank/DDBJ whole genome shotgun (WGS) entry which is preliminary data.</text>
</comment>
<dbReference type="PATRIC" id="fig|935700.4.peg.3893"/>
<protein>
    <submittedName>
        <fullName evidence="2">Uncharacterized protein</fullName>
    </submittedName>
</protein>
<evidence type="ECO:0000313" key="3">
    <source>
        <dbReference type="Proteomes" id="UP000032232"/>
    </source>
</evidence>
<reference evidence="2 3" key="1">
    <citation type="submission" date="2015-02" db="EMBL/GenBank/DDBJ databases">
        <title>Genome Sequence of Jannaschia aquimarina DSM28248, a member of the Roseobacter clade.</title>
        <authorList>
            <person name="Voget S."/>
            <person name="Daniel R."/>
        </authorList>
    </citation>
    <scope>NUCLEOTIDE SEQUENCE [LARGE SCALE GENOMIC DNA]</scope>
    <source>
        <strain evidence="2 3">GSW-M26</strain>
    </source>
</reference>
<keyword evidence="3" id="KW-1185">Reference proteome</keyword>
<dbReference type="AlphaFoldDB" id="A0A0D1CIF0"/>
<organism evidence="2 3">
    <name type="scientific">Jannaschia aquimarina</name>
    <dbReference type="NCBI Taxonomy" id="935700"/>
    <lineage>
        <taxon>Bacteria</taxon>
        <taxon>Pseudomonadati</taxon>
        <taxon>Pseudomonadota</taxon>
        <taxon>Alphaproteobacteria</taxon>
        <taxon>Rhodobacterales</taxon>
        <taxon>Roseobacteraceae</taxon>
        <taxon>Jannaschia</taxon>
    </lineage>
</organism>
<gene>
    <name evidence="2" type="ORF">jaqu_37770</name>
</gene>
<evidence type="ECO:0000256" key="1">
    <source>
        <dbReference type="SAM" id="SignalP"/>
    </source>
</evidence>
<dbReference type="OrthoDB" id="7659149at2"/>
<evidence type="ECO:0000313" key="2">
    <source>
        <dbReference type="EMBL" id="KIT14487.1"/>
    </source>
</evidence>
<dbReference type="STRING" id="935700.jaqu_37770"/>
<dbReference type="Proteomes" id="UP000032232">
    <property type="component" value="Unassembled WGS sequence"/>
</dbReference>
<name>A0A0D1CIF0_9RHOB</name>
<dbReference type="EMBL" id="JYFE01000074">
    <property type="protein sequence ID" value="KIT14487.1"/>
    <property type="molecule type" value="Genomic_DNA"/>
</dbReference>
<accession>A0A0D1CIF0</accession>
<dbReference type="RefSeq" id="WP_043920522.1">
    <property type="nucleotide sequence ID" value="NZ_FZPF01000010.1"/>
</dbReference>
<sequence>MVRPIAILTLLAFAAPAAAQVRGICTNGSLWWAEGRLAGLGPCESPEEGFFVLACGPDGVTLDAESEMGVAEGDPTGLLLSVDGEGFYLDGTGTLFPRSGFVGVGRAPVPPEALAALRRGTGASFAFKAETRDIHLTGSNAAIGSMLQACGG</sequence>
<proteinExistence type="predicted"/>
<feature type="chain" id="PRO_5002239700" evidence="1">
    <location>
        <begin position="20"/>
        <end position="152"/>
    </location>
</feature>
<keyword evidence="1" id="KW-0732">Signal</keyword>